<proteinExistence type="predicted"/>
<gene>
    <name evidence="1" type="ORF">Bhyg_11323</name>
</gene>
<dbReference type="Proteomes" id="UP001151699">
    <property type="component" value="Chromosome X"/>
</dbReference>
<organism evidence="1 2">
    <name type="scientific">Pseudolycoriella hygida</name>
    <dbReference type="NCBI Taxonomy" id="35572"/>
    <lineage>
        <taxon>Eukaryota</taxon>
        <taxon>Metazoa</taxon>
        <taxon>Ecdysozoa</taxon>
        <taxon>Arthropoda</taxon>
        <taxon>Hexapoda</taxon>
        <taxon>Insecta</taxon>
        <taxon>Pterygota</taxon>
        <taxon>Neoptera</taxon>
        <taxon>Endopterygota</taxon>
        <taxon>Diptera</taxon>
        <taxon>Nematocera</taxon>
        <taxon>Sciaroidea</taxon>
        <taxon>Sciaridae</taxon>
        <taxon>Pseudolycoriella</taxon>
    </lineage>
</organism>
<keyword evidence="2" id="KW-1185">Reference proteome</keyword>
<evidence type="ECO:0000313" key="1">
    <source>
        <dbReference type="EMBL" id="KAJ6638586.1"/>
    </source>
</evidence>
<comment type="caution">
    <text evidence="1">The sequence shown here is derived from an EMBL/GenBank/DDBJ whole genome shotgun (WGS) entry which is preliminary data.</text>
</comment>
<dbReference type="AlphaFoldDB" id="A0A9Q0MVC8"/>
<accession>A0A9Q0MVC8</accession>
<dbReference type="OrthoDB" id="10450807at2759"/>
<evidence type="ECO:0000313" key="2">
    <source>
        <dbReference type="Proteomes" id="UP001151699"/>
    </source>
</evidence>
<reference evidence="1" key="1">
    <citation type="submission" date="2022-07" db="EMBL/GenBank/DDBJ databases">
        <authorList>
            <person name="Trinca V."/>
            <person name="Uliana J.V.C."/>
            <person name="Torres T.T."/>
            <person name="Ward R.J."/>
            <person name="Monesi N."/>
        </authorList>
    </citation>
    <scope>NUCLEOTIDE SEQUENCE</scope>
    <source>
        <strain evidence="1">HSMRA1968</strain>
        <tissue evidence="1">Whole embryos</tissue>
    </source>
</reference>
<protein>
    <submittedName>
        <fullName evidence="1">Uncharacterized protein</fullName>
    </submittedName>
</protein>
<sequence>MFDPSHNESCASERFYVNINGQVHYPTSEVFCGIKTFTRTSAGNQLALAYVSVRYSGKFSCKVTATLI</sequence>
<name>A0A9Q0MVC8_9DIPT</name>
<dbReference type="EMBL" id="WJQU01000003">
    <property type="protein sequence ID" value="KAJ6638586.1"/>
    <property type="molecule type" value="Genomic_DNA"/>
</dbReference>